<dbReference type="RefSeq" id="XP_044661322.1">
    <property type="nucleotide sequence ID" value="XM_044805387.1"/>
</dbReference>
<accession>A0A9P3CUD9</accession>
<comment type="caution">
    <text evidence="2">The sequence shown here is derived from an EMBL/GenBank/DDBJ whole genome shotgun (WGS) entry which is preliminary data.</text>
</comment>
<dbReference type="AlphaFoldDB" id="A0A9P3CUD9"/>
<name>A0A9P3CUD9_9PEZI</name>
<evidence type="ECO:0000313" key="2">
    <source>
        <dbReference type="EMBL" id="GIZ46835.1"/>
    </source>
</evidence>
<gene>
    <name evidence="2" type="ORF">CKM354_000994400</name>
</gene>
<protein>
    <submittedName>
        <fullName evidence="2">Uncharacterized protein</fullName>
    </submittedName>
</protein>
<dbReference type="Proteomes" id="UP000825890">
    <property type="component" value="Unassembled WGS sequence"/>
</dbReference>
<feature type="chain" id="PRO_5040265683" evidence="1">
    <location>
        <begin position="20"/>
        <end position="229"/>
    </location>
</feature>
<keyword evidence="1" id="KW-0732">Signal</keyword>
<evidence type="ECO:0000313" key="3">
    <source>
        <dbReference type="Proteomes" id="UP000825890"/>
    </source>
</evidence>
<dbReference type="GeneID" id="68295519"/>
<organism evidence="2 3">
    <name type="scientific">Cercospora kikuchii</name>
    <dbReference type="NCBI Taxonomy" id="84275"/>
    <lineage>
        <taxon>Eukaryota</taxon>
        <taxon>Fungi</taxon>
        <taxon>Dikarya</taxon>
        <taxon>Ascomycota</taxon>
        <taxon>Pezizomycotina</taxon>
        <taxon>Dothideomycetes</taxon>
        <taxon>Dothideomycetidae</taxon>
        <taxon>Mycosphaerellales</taxon>
        <taxon>Mycosphaerellaceae</taxon>
        <taxon>Cercospora</taxon>
    </lineage>
</organism>
<proteinExistence type="predicted"/>
<dbReference type="EMBL" id="BOLY01000006">
    <property type="protein sequence ID" value="GIZ46835.1"/>
    <property type="molecule type" value="Genomic_DNA"/>
</dbReference>
<evidence type="ECO:0000256" key="1">
    <source>
        <dbReference type="SAM" id="SignalP"/>
    </source>
</evidence>
<reference evidence="2 3" key="1">
    <citation type="submission" date="2021-01" db="EMBL/GenBank/DDBJ databases">
        <title>Cercospora kikuchii MAFF 305040 whole genome shotgun sequence.</title>
        <authorList>
            <person name="Kashiwa T."/>
            <person name="Suzuki T."/>
        </authorList>
    </citation>
    <scope>NUCLEOTIDE SEQUENCE [LARGE SCALE GENOMIC DNA]</scope>
    <source>
        <strain evidence="2 3">MAFF 305040</strain>
    </source>
</reference>
<sequence>MASIKSTSVVILLAATCAAQSLPRQPRELVADITLAEQSAVNSSIRCGRYFDDAMPQGLVVRIASNFTSGTCLNIAETFSSNSYPNDTISEFEGVTESCSPLNSTCYAAIQAIGLNLYSPEVNYTHVEISFRTSNATKDFTLKAFAGDRCEEDASEPWFLWGGCSPEDRGPECEELPYNVKSLKVERMASDNSTECLIAAERGAGARMGQAGIAAVVGGAVVAGLMAVV</sequence>
<keyword evidence="3" id="KW-1185">Reference proteome</keyword>
<dbReference type="OrthoDB" id="10360579at2759"/>
<feature type="signal peptide" evidence="1">
    <location>
        <begin position="1"/>
        <end position="19"/>
    </location>
</feature>